<reference evidence="19 20" key="1">
    <citation type="submission" date="2022-03" db="EMBL/GenBank/DDBJ databases">
        <title>Parabacteroides sp. nov. isolated from swine feces.</title>
        <authorList>
            <person name="Bak J.E."/>
        </authorList>
    </citation>
    <scope>NUCLEOTIDE SEQUENCE [LARGE SCALE GENOMIC DNA]</scope>
    <source>
        <strain evidence="19 20">AGMB00274</strain>
    </source>
</reference>
<protein>
    <recommendedName>
        <fullName evidence="3 14">UDP-N-acetylmuramate--L-alanine ligase</fullName>
        <ecNumber evidence="3 14">6.3.2.8</ecNumber>
    </recommendedName>
    <alternativeName>
        <fullName evidence="14">UDP-N-acetylmuramoyl-L-alanine synthetase</fullName>
    </alternativeName>
</protein>
<dbReference type="PANTHER" id="PTHR43445">
    <property type="entry name" value="UDP-N-ACETYLMURAMATE--L-ALANINE LIGASE-RELATED"/>
    <property type="match status" value="1"/>
</dbReference>
<evidence type="ECO:0000256" key="12">
    <source>
        <dbReference type="ARBA" id="ARBA00023316"/>
    </source>
</evidence>
<dbReference type="RefSeq" id="WP_243323744.1">
    <property type="nucleotide sequence ID" value="NZ_JAKZMM010000010.1"/>
</dbReference>
<evidence type="ECO:0000259" key="18">
    <source>
        <dbReference type="Pfam" id="PF08245"/>
    </source>
</evidence>
<dbReference type="HAMAP" id="MF_00046">
    <property type="entry name" value="MurC"/>
    <property type="match status" value="1"/>
</dbReference>
<feature type="domain" description="Mur ligase central" evidence="18">
    <location>
        <begin position="117"/>
        <end position="295"/>
    </location>
</feature>
<evidence type="ECO:0000256" key="2">
    <source>
        <dbReference type="ARBA" id="ARBA00004752"/>
    </source>
</evidence>
<keyword evidence="10 14" id="KW-0573">Peptidoglycan synthesis</keyword>
<feature type="transmembrane region" description="Helical" evidence="15">
    <location>
        <begin position="7"/>
        <end position="26"/>
    </location>
</feature>
<keyword evidence="20" id="KW-1185">Reference proteome</keyword>
<comment type="pathway">
    <text evidence="2 14">Cell wall biogenesis; peptidoglycan biosynthesis.</text>
</comment>
<dbReference type="Gene3D" id="3.40.50.720">
    <property type="entry name" value="NAD(P)-binding Rossmann-like Domain"/>
    <property type="match status" value="1"/>
</dbReference>
<dbReference type="SUPFAM" id="SSF53623">
    <property type="entry name" value="MurD-like peptide ligases, catalytic domain"/>
    <property type="match status" value="1"/>
</dbReference>
<comment type="function">
    <text evidence="14">Cell wall formation.</text>
</comment>
<keyword evidence="6 14" id="KW-0132">Cell division</keyword>
<dbReference type="GO" id="GO:0008763">
    <property type="term" value="F:UDP-N-acetylmuramate-L-alanine ligase activity"/>
    <property type="evidence" value="ECO:0007669"/>
    <property type="project" value="UniProtKB-EC"/>
</dbReference>
<keyword evidence="15" id="KW-0472">Membrane</keyword>
<dbReference type="InterPro" id="IPR005758">
    <property type="entry name" value="UDP-N-AcMur_Ala_ligase_MurC"/>
</dbReference>
<evidence type="ECO:0000256" key="6">
    <source>
        <dbReference type="ARBA" id="ARBA00022618"/>
    </source>
</evidence>
<evidence type="ECO:0000256" key="3">
    <source>
        <dbReference type="ARBA" id="ARBA00012211"/>
    </source>
</evidence>
<comment type="similarity">
    <text evidence="14">Belongs to the MurCDEF family.</text>
</comment>
<dbReference type="InterPro" id="IPR013221">
    <property type="entry name" value="Mur_ligase_cen"/>
</dbReference>
<evidence type="ECO:0000313" key="19">
    <source>
        <dbReference type="EMBL" id="MCJ2380042.1"/>
    </source>
</evidence>
<keyword evidence="5 14" id="KW-0436">Ligase</keyword>
<dbReference type="Gene3D" id="3.40.1190.10">
    <property type="entry name" value="Mur-like, catalytic domain"/>
    <property type="match status" value="1"/>
</dbReference>
<gene>
    <name evidence="14 19" type="primary">murC</name>
    <name evidence="19" type="ORF">MUN53_05350</name>
</gene>
<evidence type="ECO:0000256" key="4">
    <source>
        <dbReference type="ARBA" id="ARBA00022490"/>
    </source>
</evidence>
<dbReference type="InterPro" id="IPR050061">
    <property type="entry name" value="MurCDEF_pg_biosynth"/>
</dbReference>
<comment type="subcellular location">
    <subcellularLocation>
        <location evidence="1 14">Cytoplasm</location>
    </subcellularLocation>
</comment>
<keyword evidence="7 14" id="KW-0547">Nucleotide-binding</keyword>
<dbReference type="PANTHER" id="PTHR43445:SF3">
    <property type="entry name" value="UDP-N-ACETYLMURAMATE--L-ALANINE LIGASE"/>
    <property type="match status" value="1"/>
</dbReference>
<evidence type="ECO:0000256" key="9">
    <source>
        <dbReference type="ARBA" id="ARBA00022960"/>
    </source>
</evidence>
<dbReference type="EMBL" id="JAKZMM010000010">
    <property type="protein sequence ID" value="MCJ2380042.1"/>
    <property type="molecule type" value="Genomic_DNA"/>
</dbReference>
<evidence type="ECO:0000256" key="5">
    <source>
        <dbReference type="ARBA" id="ARBA00022598"/>
    </source>
</evidence>
<evidence type="ECO:0000256" key="8">
    <source>
        <dbReference type="ARBA" id="ARBA00022840"/>
    </source>
</evidence>
<dbReference type="Proteomes" id="UP001165444">
    <property type="component" value="Unassembled WGS sequence"/>
</dbReference>
<comment type="caution">
    <text evidence="19">The sequence shown here is derived from an EMBL/GenBank/DDBJ whole genome shotgun (WGS) entry which is preliminary data.</text>
</comment>
<evidence type="ECO:0000259" key="16">
    <source>
        <dbReference type="Pfam" id="PF01225"/>
    </source>
</evidence>
<dbReference type="SUPFAM" id="SSF51984">
    <property type="entry name" value="MurCD N-terminal domain"/>
    <property type="match status" value="1"/>
</dbReference>
<accession>A0ABT0BZ88</accession>
<evidence type="ECO:0000256" key="15">
    <source>
        <dbReference type="SAM" id="Phobius"/>
    </source>
</evidence>
<dbReference type="Pfam" id="PF01225">
    <property type="entry name" value="Mur_ligase"/>
    <property type="match status" value="1"/>
</dbReference>
<evidence type="ECO:0000313" key="20">
    <source>
        <dbReference type="Proteomes" id="UP001165444"/>
    </source>
</evidence>
<keyword evidence="15" id="KW-1133">Transmembrane helix</keyword>
<keyword evidence="4 14" id="KW-0963">Cytoplasm</keyword>
<proteinExistence type="inferred from homology"/>
<evidence type="ECO:0000256" key="13">
    <source>
        <dbReference type="ARBA" id="ARBA00047833"/>
    </source>
</evidence>
<evidence type="ECO:0000256" key="7">
    <source>
        <dbReference type="ARBA" id="ARBA00022741"/>
    </source>
</evidence>
<keyword evidence="15" id="KW-0812">Transmembrane</keyword>
<keyword evidence="9 14" id="KW-0133">Cell shape</keyword>
<dbReference type="InterPro" id="IPR036615">
    <property type="entry name" value="Mur_ligase_C_dom_sf"/>
</dbReference>
<evidence type="ECO:0000256" key="10">
    <source>
        <dbReference type="ARBA" id="ARBA00022984"/>
    </source>
</evidence>
<organism evidence="19 20">
    <name type="scientific">Parabacteroides faecalis</name>
    <dbReference type="NCBI Taxonomy" id="2924040"/>
    <lineage>
        <taxon>Bacteria</taxon>
        <taxon>Pseudomonadati</taxon>
        <taxon>Bacteroidota</taxon>
        <taxon>Bacteroidia</taxon>
        <taxon>Bacteroidales</taxon>
        <taxon>Tannerellaceae</taxon>
        <taxon>Parabacteroides</taxon>
    </lineage>
</organism>
<dbReference type="EC" id="6.3.2.8" evidence="3 14"/>
<name>A0ABT0BZ88_9BACT</name>
<dbReference type="InterPro" id="IPR036565">
    <property type="entry name" value="Mur-like_cat_sf"/>
</dbReference>
<dbReference type="SUPFAM" id="SSF53244">
    <property type="entry name" value="MurD-like peptide ligases, peptide-binding domain"/>
    <property type="match status" value="1"/>
</dbReference>
<feature type="binding site" evidence="14">
    <location>
        <begin position="119"/>
        <end position="125"/>
    </location>
    <ligand>
        <name>ATP</name>
        <dbReference type="ChEBI" id="CHEBI:30616"/>
    </ligand>
</feature>
<evidence type="ECO:0000256" key="14">
    <source>
        <dbReference type="HAMAP-Rule" id="MF_00046"/>
    </source>
</evidence>
<keyword evidence="12 14" id="KW-0961">Cell wall biogenesis/degradation</keyword>
<feature type="domain" description="Mur ligase C-terminal" evidence="17">
    <location>
        <begin position="317"/>
        <end position="444"/>
    </location>
</feature>
<dbReference type="Pfam" id="PF02875">
    <property type="entry name" value="Mur_ligase_C"/>
    <property type="match status" value="1"/>
</dbReference>
<keyword evidence="11 14" id="KW-0131">Cell cycle</keyword>
<evidence type="ECO:0000259" key="17">
    <source>
        <dbReference type="Pfam" id="PF02875"/>
    </source>
</evidence>
<dbReference type="Gene3D" id="3.90.190.20">
    <property type="entry name" value="Mur ligase, C-terminal domain"/>
    <property type="match status" value="1"/>
</dbReference>
<dbReference type="NCBIfam" id="TIGR01082">
    <property type="entry name" value="murC"/>
    <property type="match status" value="1"/>
</dbReference>
<feature type="domain" description="Mur ligase N-terminal catalytic" evidence="16">
    <location>
        <begin position="9"/>
        <end position="111"/>
    </location>
</feature>
<comment type="catalytic activity">
    <reaction evidence="13 14">
        <text>UDP-N-acetyl-alpha-D-muramate + L-alanine + ATP = UDP-N-acetyl-alpha-D-muramoyl-L-alanine + ADP + phosphate + H(+)</text>
        <dbReference type="Rhea" id="RHEA:23372"/>
        <dbReference type="ChEBI" id="CHEBI:15378"/>
        <dbReference type="ChEBI" id="CHEBI:30616"/>
        <dbReference type="ChEBI" id="CHEBI:43474"/>
        <dbReference type="ChEBI" id="CHEBI:57972"/>
        <dbReference type="ChEBI" id="CHEBI:70757"/>
        <dbReference type="ChEBI" id="CHEBI:83898"/>
        <dbReference type="ChEBI" id="CHEBI:456216"/>
        <dbReference type="EC" id="6.3.2.8"/>
    </reaction>
</comment>
<sequence>MKMQKITSVYFVGAGGIGMSALARYFRAKGKQVAGYDKTPSDLTATLIEEGIRIHYTDDITLIPEDCKQIDSTLVIYTPAIPETHTELNYFKTNGFTLMKRARVLGEITRTERGLCVAGTHGKTTTSSMLAHLLKQSHVDCNAFLGGILKNYNSNLMLSDKSDLAVIEADEFDRSFHWLNPYMAVITAVDPDHLDIYGTPAAYRESFEHFTSLIRPDGCLVMKKGLQLQPRLPEGTKLYTYSATEEADFFARNIRIGNGDILFDFVTPDGCIPDVKLGVPVKVNIENGVAAMALAWLNGVTSEEIQRGMASFAGPVRRFDFHLKKDDIVLLDDYAHHPAELKASIQSVKELYPDKKVTGIFQPHLYTRTRDFAADFAASLSLLDELILLDIYPAREEPIPGVTSQIIFDRVTIPNKRMIRKEELLDLVQKEAASFEVVLMVGAGNIDRLVEPVKQILEKR</sequence>
<dbReference type="Pfam" id="PF08245">
    <property type="entry name" value="Mur_ligase_M"/>
    <property type="match status" value="1"/>
</dbReference>
<dbReference type="InterPro" id="IPR004101">
    <property type="entry name" value="Mur_ligase_C"/>
</dbReference>
<dbReference type="InterPro" id="IPR000713">
    <property type="entry name" value="Mur_ligase_N"/>
</dbReference>
<evidence type="ECO:0000256" key="11">
    <source>
        <dbReference type="ARBA" id="ARBA00023306"/>
    </source>
</evidence>
<keyword evidence="8 14" id="KW-0067">ATP-binding</keyword>
<evidence type="ECO:0000256" key="1">
    <source>
        <dbReference type="ARBA" id="ARBA00004496"/>
    </source>
</evidence>